<dbReference type="AlphaFoldDB" id="A0A318SFX3"/>
<dbReference type="EMBL" id="QJTC01000015">
    <property type="protein sequence ID" value="PYE76148.1"/>
    <property type="molecule type" value="Genomic_DNA"/>
</dbReference>
<sequence>MTSLSAADHDSSSTPGEDDGDAPVQEARRWRANGWTAQVIKNEDDDGWAVSMTQHGQSEPALVGPWTMGRDKKNPKPLDTSAFSTLVKTASEVLRRHEQQLQAQLHREIEVEAGPAGQRIRVTLDITPDEDNPSAELRACDEAGDEQGRARVSPGFRLTRASAIAWIDSGYARPR</sequence>
<accession>A0A318SFX3</accession>
<name>A0A318SFX3_9BURK</name>
<evidence type="ECO:0000313" key="2">
    <source>
        <dbReference type="EMBL" id="PYE76148.1"/>
    </source>
</evidence>
<evidence type="ECO:0000256" key="1">
    <source>
        <dbReference type="SAM" id="MobiDB-lite"/>
    </source>
</evidence>
<gene>
    <name evidence="2" type="ORF">DFQ15_11515</name>
</gene>
<reference evidence="2 3" key="1">
    <citation type="submission" date="2018-06" db="EMBL/GenBank/DDBJ databases">
        <title>Genomic Encyclopedia of Type Strains, Phase III (KMG-III): the genomes of soil and plant-associated and newly described type strains.</title>
        <authorList>
            <person name="Whitman W."/>
        </authorList>
    </citation>
    <scope>NUCLEOTIDE SEQUENCE [LARGE SCALE GENOMIC DNA]</scope>
    <source>
        <strain evidence="2 3">CECT 7646</strain>
    </source>
</reference>
<comment type="caution">
    <text evidence="2">The sequence shown here is derived from an EMBL/GenBank/DDBJ whole genome shotgun (WGS) entry which is preliminary data.</text>
</comment>
<dbReference type="RefSeq" id="WP_199399857.1">
    <property type="nucleotide sequence ID" value="NZ_JAMOFZ010000015.1"/>
</dbReference>
<feature type="region of interest" description="Disordered" evidence="1">
    <location>
        <begin position="1"/>
        <end position="33"/>
    </location>
</feature>
<organism evidence="2 3">
    <name type="scientific">Xylophilus ampelinus</name>
    <dbReference type="NCBI Taxonomy" id="54067"/>
    <lineage>
        <taxon>Bacteria</taxon>
        <taxon>Pseudomonadati</taxon>
        <taxon>Pseudomonadota</taxon>
        <taxon>Betaproteobacteria</taxon>
        <taxon>Burkholderiales</taxon>
        <taxon>Xylophilus</taxon>
    </lineage>
</organism>
<feature type="region of interest" description="Disordered" evidence="1">
    <location>
        <begin position="55"/>
        <end position="80"/>
    </location>
</feature>
<keyword evidence="3" id="KW-1185">Reference proteome</keyword>
<dbReference type="Proteomes" id="UP000247540">
    <property type="component" value="Unassembled WGS sequence"/>
</dbReference>
<proteinExistence type="predicted"/>
<evidence type="ECO:0000313" key="3">
    <source>
        <dbReference type="Proteomes" id="UP000247540"/>
    </source>
</evidence>
<protein>
    <submittedName>
        <fullName evidence="2">Uncharacterized protein</fullName>
    </submittedName>
</protein>